<evidence type="ECO:0000256" key="1">
    <source>
        <dbReference type="SAM" id="MobiDB-lite"/>
    </source>
</evidence>
<comment type="caution">
    <text evidence="3">The sequence shown here is derived from an EMBL/GenBank/DDBJ whole genome shotgun (WGS) entry which is preliminary data.</text>
</comment>
<protein>
    <submittedName>
        <fullName evidence="3">DUF500-domain-containing protein</fullName>
    </submittedName>
</protein>
<dbReference type="CDD" id="cd11524">
    <property type="entry name" value="SYLF"/>
    <property type="match status" value="1"/>
</dbReference>
<name>A0A9P4M3P1_9PEZI</name>
<dbReference type="Pfam" id="PF04366">
    <property type="entry name" value="Ysc84"/>
    <property type="match status" value="1"/>
</dbReference>
<dbReference type="PANTHER" id="PTHR15629">
    <property type="entry name" value="SH3YL1 PROTEIN"/>
    <property type="match status" value="1"/>
</dbReference>
<dbReference type="InterPro" id="IPR051702">
    <property type="entry name" value="SH3_domain_YSC84-like"/>
</dbReference>
<evidence type="ECO:0000259" key="2">
    <source>
        <dbReference type="Pfam" id="PF04366"/>
    </source>
</evidence>
<feature type="compositionally biased region" description="Basic and acidic residues" evidence="1">
    <location>
        <begin position="277"/>
        <end position="308"/>
    </location>
</feature>
<dbReference type="OrthoDB" id="443981at2759"/>
<dbReference type="AlphaFoldDB" id="A0A9P4M3P1"/>
<dbReference type="InterPro" id="IPR007461">
    <property type="entry name" value="Ysc84_actin-binding"/>
</dbReference>
<evidence type="ECO:0000313" key="3">
    <source>
        <dbReference type="EMBL" id="KAF2095938.1"/>
    </source>
</evidence>
<proteinExistence type="predicted"/>
<dbReference type="GO" id="GO:0035091">
    <property type="term" value="F:phosphatidylinositol binding"/>
    <property type="evidence" value="ECO:0007669"/>
    <property type="project" value="TreeGrafter"/>
</dbReference>
<organism evidence="3 4">
    <name type="scientific">Rhizodiscina lignyota</name>
    <dbReference type="NCBI Taxonomy" id="1504668"/>
    <lineage>
        <taxon>Eukaryota</taxon>
        <taxon>Fungi</taxon>
        <taxon>Dikarya</taxon>
        <taxon>Ascomycota</taxon>
        <taxon>Pezizomycotina</taxon>
        <taxon>Dothideomycetes</taxon>
        <taxon>Pleosporomycetidae</taxon>
        <taxon>Aulographales</taxon>
        <taxon>Rhizodiscinaceae</taxon>
        <taxon>Rhizodiscina</taxon>
    </lineage>
</organism>
<reference evidence="3" key="1">
    <citation type="journal article" date="2020" name="Stud. Mycol.">
        <title>101 Dothideomycetes genomes: a test case for predicting lifestyles and emergence of pathogens.</title>
        <authorList>
            <person name="Haridas S."/>
            <person name="Albert R."/>
            <person name="Binder M."/>
            <person name="Bloem J."/>
            <person name="Labutti K."/>
            <person name="Salamov A."/>
            <person name="Andreopoulos B."/>
            <person name="Baker S."/>
            <person name="Barry K."/>
            <person name="Bills G."/>
            <person name="Bluhm B."/>
            <person name="Cannon C."/>
            <person name="Castanera R."/>
            <person name="Culley D."/>
            <person name="Daum C."/>
            <person name="Ezra D."/>
            <person name="Gonzalez J."/>
            <person name="Henrissat B."/>
            <person name="Kuo A."/>
            <person name="Liang C."/>
            <person name="Lipzen A."/>
            <person name="Lutzoni F."/>
            <person name="Magnuson J."/>
            <person name="Mondo S."/>
            <person name="Nolan M."/>
            <person name="Ohm R."/>
            <person name="Pangilinan J."/>
            <person name="Park H.-J."/>
            <person name="Ramirez L."/>
            <person name="Alfaro M."/>
            <person name="Sun H."/>
            <person name="Tritt A."/>
            <person name="Yoshinaga Y."/>
            <person name="Zwiers L.-H."/>
            <person name="Turgeon B."/>
            <person name="Goodwin S."/>
            <person name="Spatafora J."/>
            <person name="Crous P."/>
            <person name="Grigoriev I."/>
        </authorList>
    </citation>
    <scope>NUCLEOTIDE SEQUENCE</scope>
    <source>
        <strain evidence="3">CBS 133067</strain>
    </source>
</reference>
<accession>A0A9P4M3P1</accession>
<sequence length="308" mass="33702">MSSSKKSTWDKTKTTSKSWFEKVGVPINKLSNKLGAEAFWPTSLDQEADKAARILRSFCIDGFMSEQGGGKHGNDKKHKSLDHIPPEVIRNARGLAVFTVMRMGLHWSGAGGSGIIVAKLPNGQWSPPSGILIHTMGWGFMAGADIYDCVCVINNDHGMEGFTRVRCTLGGEVSAAVGPLGGGSMVDSEVFKRQTPVWTYTKSKGLYLGVQVDGTIIVERTSENERFYGVEKVRNKQILAGEVRPPPGTLVQLWETLQAAEGYSHNPDMLPPAYEKSPGDHEVEKPRDASNKEYDEFADPGERMDAKS</sequence>
<dbReference type="PANTHER" id="PTHR15629:SF8">
    <property type="entry name" value="DUF500 DOMAIN PROTEIN (AFU_ORTHOLOGUE AFUA_5G07310)"/>
    <property type="match status" value="1"/>
</dbReference>
<keyword evidence="4" id="KW-1185">Reference proteome</keyword>
<gene>
    <name evidence="3" type="ORF">NA57DRAFT_78712</name>
</gene>
<evidence type="ECO:0000313" key="4">
    <source>
        <dbReference type="Proteomes" id="UP000799772"/>
    </source>
</evidence>
<dbReference type="EMBL" id="ML978130">
    <property type="protein sequence ID" value="KAF2095938.1"/>
    <property type="molecule type" value="Genomic_DNA"/>
</dbReference>
<feature type="domain" description="Ysc84 actin-binding" evidence="2">
    <location>
        <begin position="134"/>
        <end position="260"/>
    </location>
</feature>
<feature type="region of interest" description="Disordered" evidence="1">
    <location>
        <begin position="264"/>
        <end position="308"/>
    </location>
</feature>
<dbReference type="Proteomes" id="UP000799772">
    <property type="component" value="Unassembled WGS sequence"/>
</dbReference>